<evidence type="ECO:0000256" key="1">
    <source>
        <dbReference type="ARBA" id="ARBA00009280"/>
    </source>
</evidence>
<dbReference type="SMART" id="SM00046">
    <property type="entry name" value="DAGKc"/>
    <property type="match status" value="1"/>
</dbReference>
<keyword evidence="5 6" id="KW-0067">ATP-binding</keyword>
<dbReference type="Pfam" id="PF00781">
    <property type="entry name" value="DAGK_cat"/>
    <property type="match status" value="1"/>
</dbReference>
<sequence length="507" mass="56286">MENSNNSDETQRKNFVTTWQWSNDEQHDGENEPLLSHYSSFPEGFHPEKSLQMTPSTSGNKLGFRSLFPDNLFSSQSNVDEYSSYVGTESNVHLPLLHPPQLASPKSSMHMEGRVDSLDVASLYASEGLEEEEECKIIAFVNCKSGGQRGRDVMEVLKQLLGVDSVFDLAEDGGPEKGFQRFCNYSDLRAIICGGDGTFSWVAGALQFLSVSPRIAPVPLGTGNDLSRSLGWGAQYPGRARLSSIIESVKKAYFCNLDVWHVKISANGTLPEWTSQKDVLKSLPKEMFCEGGAPHSTSMVNSLSLGVDAEVEMRFNEERWRNPEKFKGQQLNVFLHVWHGLEGFFSCHKSVKECIRSFQVDGKEIPISSALESIIILNIPNYAAGGLPYKLKKATKKMLPLKDNKFSEAAVDDGLLEIVGLRNLAHVIRIRLGAGAVKLAQGRHIRIELVNNCRPLAFQVDGEPWRQNCGVIEIEPGKQQPVLLGPLYQIASRKHAQFTAGIRQCFV</sequence>
<dbReference type="InterPro" id="IPR037607">
    <property type="entry name" value="DGK"/>
</dbReference>
<proteinExistence type="inferred from homology"/>
<evidence type="ECO:0000256" key="7">
    <source>
        <dbReference type="SAM" id="MobiDB-lite"/>
    </source>
</evidence>
<keyword evidence="3 6" id="KW-0547">Nucleotide-binding</keyword>
<comment type="similarity">
    <text evidence="1 6">Belongs to the eukaryotic diacylglycerol kinase family.</text>
</comment>
<evidence type="ECO:0000256" key="5">
    <source>
        <dbReference type="ARBA" id="ARBA00022840"/>
    </source>
</evidence>
<comment type="catalytic activity">
    <reaction evidence="6">
        <text>a 1,2-diacyl-sn-glycerol + ATP = a 1,2-diacyl-sn-glycero-3-phosphate + ADP + H(+)</text>
        <dbReference type="Rhea" id="RHEA:10272"/>
        <dbReference type="ChEBI" id="CHEBI:15378"/>
        <dbReference type="ChEBI" id="CHEBI:17815"/>
        <dbReference type="ChEBI" id="CHEBI:30616"/>
        <dbReference type="ChEBI" id="CHEBI:58608"/>
        <dbReference type="ChEBI" id="CHEBI:456216"/>
        <dbReference type="EC" id="2.7.1.107"/>
    </reaction>
</comment>
<accession>A0A9C7PXC9</accession>
<dbReference type="SUPFAM" id="SSF111331">
    <property type="entry name" value="NAD kinase/diacylglycerol kinase-like"/>
    <property type="match status" value="1"/>
</dbReference>
<evidence type="ECO:0000313" key="9">
    <source>
        <dbReference type="EMBL" id="GJQ12336.1"/>
    </source>
</evidence>
<organism evidence="9 10">
    <name type="scientific">Galdieria partita</name>
    <dbReference type="NCBI Taxonomy" id="83374"/>
    <lineage>
        <taxon>Eukaryota</taxon>
        <taxon>Rhodophyta</taxon>
        <taxon>Bangiophyceae</taxon>
        <taxon>Galdieriales</taxon>
        <taxon>Galdieriaceae</taxon>
        <taxon>Galdieria</taxon>
    </lineage>
</organism>
<dbReference type="PROSITE" id="PS50146">
    <property type="entry name" value="DAGK"/>
    <property type="match status" value="1"/>
</dbReference>
<keyword evidence="4 6" id="KW-0418">Kinase</keyword>
<comment type="caution">
    <text evidence="9">The sequence shown here is derived from an EMBL/GenBank/DDBJ whole genome shotgun (WGS) entry which is preliminary data.</text>
</comment>
<dbReference type="SMART" id="SM00045">
    <property type="entry name" value="DAGKa"/>
    <property type="match status" value="1"/>
</dbReference>
<dbReference type="GO" id="GO:0005524">
    <property type="term" value="F:ATP binding"/>
    <property type="evidence" value="ECO:0007669"/>
    <property type="project" value="UniProtKB-KW"/>
</dbReference>
<evidence type="ECO:0000256" key="6">
    <source>
        <dbReference type="RuleBase" id="RU361128"/>
    </source>
</evidence>
<feature type="domain" description="DAGKc" evidence="8">
    <location>
        <begin position="132"/>
        <end position="267"/>
    </location>
</feature>
<dbReference type="GO" id="GO:0007200">
    <property type="term" value="P:phospholipase C-activating G protein-coupled receptor signaling pathway"/>
    <property type="evidence" value="ECO:0007669"/>
    <property type="project" value="InterPro"/>
</dbReference>
<dbReference type="InterPro" id="IPR001206">
    <property type="entry name" value="Diacylglycerol_kinase_cat_dom"/>
</dbReference>
<dbReference type="OrthoDB" id="242257at2759"/>
<evidence type="ECO:0000256" key="3">
    <source>
        <dbReference type="ARBA" id="ARBA00022741"/>
    </source>
</evidence>
<dbReference type="PANTHER" id="PTHR11255">
    <property type="entry name" value="DIACYLGLYCEROL KINASE"/>
    <property type="match status" value="1"/>
</dbReference>
<dbReference type="EMBL" id="BQMJ01000032">
    <property type="protein sequence ID" value="GJQ12336.1"/>
    <property type="molecule type" value="Genomic_DNA"/>
</dbReference>
<dbReference type="Proteomes" id="UP001061958">
    <property type="component" value="Unassembled WGS sequence"/>
</dbReference>
<reference evidence="9" key="1">
    <citation type="journal article" date="2022" name="Proc. Natl. Acad. Sci. U.S.A.">
        <title>Life cycle and functional genomics of the unicellular red alga Galdieria for elucidating algal and plant evolution and industrial use.</title>
        <authorList>
            <person name="Hirooka S."/>
            <person name="Itabashi T."/>
            <person name="Ichinose T.M."/>
            <person name="Onuma R."/>
            <person name="Fujiwara T."/>
            <person name="Yamashita S."/>
            <person name="Jong L.W."/>
            <person name="Tomita R."/>
            <person name="Iwane A.H."/>
            <person name="Miyagishima S.Y."/>
        </authorList>
    </citation>
    <scope>NUCLEOTIDE SEQUENCE</scope>
    <source>
        <strain evidence="9">NBRC 102759</strain>
    </source>
</reference>
<dbReference type="InterPro" id="IPR017438">
    <property type="entry name" value="ATP-NAD_kinase_N"/>
</dbReference>
<dbReference type="InterPro" id="IPR016064">
    <property type="entry name" value="NAD/diacylglycerol_kinase_sf"/>
</dbReference>
<evidence type="ECO:0000256" key="4">
    <source>
        <dbReference type="ARBA" id="ARBA00022777"/>
    </source>
</evidence>
<dbReference type="AlphaFoldDB" id="A0A9C7PXC9"/>
<evidence type="ECO:0000256" key="2">
    <source>
        <dbReference type="ARBA" id="ARBA00022679"/>
    </source>
</evidence>
<dbReference type="EC" id="2.7.1.107" evidence="6"/>
<dbReference type="GO" id="GO:0004143">
    <property type="term" value="F:ATP-dependent diacylglycerol kinase activity"/>
    <property type="evidence" value="ECO:0007669"/>
    <property type="project" value="UniProtKB-EC"/>
</dbReference>
<dbReference type="PANTHER" id="PTHR11255:SF121">
    <property type="entry name" value="DIACYLGLYCEROL KINASE (ATP)"/>
    <property type="match status" value="1"/>
</dbReference>
<evidence type="ECO:0000259" key="8">
    <source>
        <dbReference type="PROSITE" id="PS50146"/>
    </source>
</evidence>
<dbReference type="Pfam" id="PF00609">
    <property type="entry name" value="DAGK_acc"/>
    <property type="match status" value="1"/>
</dbReference>
<dbReference type="Gene3D" id="3.40.50.10330">
    <property type="entry name" value="Probable inorganic polyphosphate/atp-NAD kinase, domain 1"/>
    <property type="match status" value="1"/>
</dbReference>
<reference evidence="9" key="2">
    <citation type="submission" date="2022-01" db="EMBL/GenBank/DDBJ databases">
        <authorList>
            <person name="Hirooka S."/>
            <person name="Miyagishima S.Y."/>
        </authorList>
    </citation>
    <scope>NUCLEOTIDE SEQUENCE</scope>
    <source>
        <strain evidence="9">NBRC 102759</strain>
    </source>
</reference>
<evidence type="ECO:0000313" key="10">
    <source>
        <dbReference type="Proteomes" id="UP001061958"/>
    </source>
</evidence>
<keyword evidence="2 6" id="KW-0808">Transferase</keyword>
<gene>
    <name evidence="9" type="ORF">GpartN1_g4127.t1</name>
</gene>
<dbReference type="InterPro" id="IPR000756">
    <property type="entry name" value="Diacylglycerol_kin_accessory"/>
</dbReference>
<feature type="compositionally biased region" description="Polar residues" evidence="7">
    <location>
        <begin position="1"/>
        <end position="23"/>
    </location>
</feature>
<name>A0A9C7PXC9_9RHOD</name>
<dbReference type="Gene3D" id="2.60.200.40">
    <property type="match status" value="1"/>
</dbReference>
<keyword evidence="10" id="KW-1185">Reference proteome</keyword>
<feature type="region of interest" description="Disordered" evidence="7">
    <location>
        <begin position="1"/>
        <end position="31"/>
    </location>
</feature>
<protein>
    <recommendedName>
        <fullName evidence="6">Diacylglycerol kinase</fullName>
        <shortName evidence="6">DAG kinase</shortName>
        <ecNumber evidence="6">2.7.1.107</ecNumber>
    </recommendedName>
</protein>
<dbReference type="GO" id="GO:0016020">
    <property type="term" value="C:membrane"/>
    <property type="evidence" value="ECO:0007669"/>
    <property type="project" value="TreeGrafter"/>
</dbReference>